<protein>
    <submittedName>
        <fullName evidence="1">Predicted protein</fullName>
    </submittedName>
</protein>
<reference evidence="1 2" key="1">
    <citation type="journal article" date="2010" name="Cell">
        <title>The genome of Naegleria gruberi illuminates early eukaryotic versatility.</title>
        <authorList>
            <person name="Fritz-Laylin L.K."/>
            <person name="Prochnik S.E."/>
            <person name="Ginger M.L."/>
            <person name="Dacks J.B."/>
            <person name="Carpenter M.L."/>
            <person name="Field M.C."/>
            <person name="Kuo A."/>
            <person name="Paredez A."/>
            <person name="Chapman J."/>
            <person name="Pham J."/>
            <person name="Shu S."/>
            <person name="Neupane R."/>
            <person name="Cipriano M."/>
            <person name="Mancuso J."/>
            <person name="Tu H."/>
            <person name="Salamov A."/>
            <person name="Lindquist E."/>
            <person name="Shapiro H."/>
            <person name="Lucas S."/>
            <person name="Grigoriev I.V."/>
            <person name="Cande W.Z."/>
            <person name="Fulton C."/>
            <person name="Rokhsar D.S."/>
            <person name="Dawson S.C."/>
        </authorList>
    </citation>
    <scope>NUCLEOTIDE SEQUENCE [LARGE SCALE GENOMIC DNA]</scope>
    <source>
        <strain evidence="1 2">NEG-M</strain>
    </source>
</reference>
<organism evidence="2">
    <name type="scientific">Naegleria gruberi</name>
    <name type="common">Amoeba</name>
    <dbReference type="NCBI Taxonomy" id="5762"/>
    <lineage>
        <taxon>Eukaryota</taxon>
        <taxon>Discoba</taxon>
        <taxon>Heterolobosea</taxon>
        <taxon>Tetramitia</taxon>
        <taxon>Eutetramitia</taxon>
        <taxon>Vahlkampfiidae</taxon>
        <taxon>Naegleria</taxon>
    </lineage>
</organism>
<sequence length="245" mass="28634">MDTSNESLLERDGSFLTAEKYLDERMFVNILGFLKIDNEEEREEIFTSELPAEVLDDKFTFIRMEEPIQRSKSVCSSPTSPQKVEQKPPRITKPTMKEILDGSYNKKIQKEALKRNPILLLSKNTSDLSLEDEPTMSIEEIVEAEINVELERLKSKKKIEIEKEIAQNTISGESPEKEEKENIIYFTEDPYRFIKNKRESQTRNDGKKKYAQREEIGTIKSVLLNQFELTNVLTHQLNELKRKKQ</sequence>
<dbReference type="RefSeq" id="XP_002678397.1">
    <property type="nucleotide sequence ID" value="XM_002678351.1"/>
</dbReference>
<dbReference type="OrthoDB" id="10265978at2759"/>
<dbReference type="Proteomes" id="UP000006671">
    <property type="component" value="Unassembled WGS sequence"/>
</dbReference>
<dbReference type="InParanoid" id="D2VBX4"/>
<accession>D2VBX4</accession>
<keyword evidence="2" id="KW-1185">Reference proteome</keyword>
<dbReference type="VEuPathDB" id="AmoebaDB:NAEGRDRAFT_66369"/>
<dbReference type="KEGG" id="ngr:NAEGRDRAFT_66369"/>
<dbReference type="GeneID" id="8857170"/>
<dbReference type="AlphaFoldDB" id="D2VBX4"/>
<evidence type="ECO:0000313" key="2">
    <source>
        <dbReference type="Proteomes" id="UP000006671"/>
    </source>
</evidence>
<dbReference type="EMBL" id="GG738862">
    <property type="protein sequence ID" value="EFC45653.1"/>
    <property type="molecule type" value="Genomic_DNA"/>
</dbReference>
<name>D2VBX4_NAEGR</name>
<gene>
    <name evidence="1" type="ORF">NAEGRDRAFT_66369</name>
</gene>
<evidence type="ECO:0000313" key="1">
    <source>
        <dbReference type="EMBL" id="EFC45653.1"/>
    </source>
</evidence>
<dbReference type="OMA" id="ERMFVNI"/>
<proteinExistence type="predicted"/>